<dbReference type="EMBL" id="MW000469">
    <property type="protein sequence ID" value="QOL00435.1"/>
    <property type="molecule type" value="Genomic_DNA"/>
</dbReference>
<protein>
    <submittedName>
        <fullName evidence="1">Uncharacterized protein</fullName>
    </submittedName>
</protein>
<proteinExistence type="predicted"/>
<organism evidence="1">
    <name type="scientific">uncultured organism</name>
    <dbReference type="NCBI Taxonomy" id="155900"/>
    <lineage>
        <taxon>unclassified sequences</taxon>
        <taxon>environmental samples</taxon>
    </lineage>
</organism>
<dbReference type="Gene3D" id="3.40.50.12080">
    <property type="match status" value="1"/>
</dbReference>
<evidence type="ECO:0000313" key="1">
    <source>
        <dbReference type="EMBL" id="QOL00435.1"/>
    </source>
</evidence>
<reference evidence="1" key="1">
    <citation type="submission" date="2020-09" db="EMBL/GenBank/DDBJ databases">
        <title>A new high-throughput screening method to detect antimicrobial volatiles from metagenomic clone libraries.</title>
        <authorList>
            <person name="Stocker F."/>
            <person name="Obermeier M."/>
            <person name="Resch K."/>
            <person name="Berg G."/>
            <person name="Mueller Bogota C.A."/>
        </authorList>
    </citation>
    <scope>NUCLEOTIDE SEQUENCE</scope>
</reference>
<sequence length="168" mass="19255">MNLPVDEAFECYGRLSAAKMPNLARVLERDLRVIEREDAASDIAIEPFIRKTFAAKPLFSAWTQPSNALTAEIFERIWTATDLPDLDTVTVIEQLRTMLPEIPELVSTCVPVNPQVARALQLSFATAETRYRWFGHRWTFEEYIRRYLTNDRSWIPLEGVEQGALLPG</sequence>
<accession>A0A7L9QCK8</accession>
<name>A0A7L9QCK8_9ZZZZ</name>
<dbReference type="AlphaFoldDB" id="A0A7L9QCK8"/>